<evidence type="ECO:0000256" key="1">
    <source>
        <dbReference type="ARBA" id="ARBA00009320"/>
    </source>
</evidence>
<proteinExistence type="inferred from homology"/>
<dbReference type="Gene3D" id="3.20.10.10">
    <property type="entry name" value="D-amino Acid Aminotransferase, subunit A, domain 2"/>
    <property type="match status" value="1"/>
</dbReference>
<keyword evidence="3" id="KW-0032">Aminotransferase</keyword>
<dbReference type="InterPro" id="IPR043132">
    <property type="entry name" value="BCAT-like_C"/>
</dbReference>
<comment type="similarity">
    <text evidence="1">Belongs to the class-IV pyridoxal-phosphate-dependent aminotransferase family.</text>
</comment>
<gene>
    <name evidence="3" type="ORF">ACFPB0_04315</name>
</gene>
<dbReference type="PANTHER" id="PTHR42743:SF2">
    <property type="entry name" value="AMINODEOXYCHORISMATE LYASE"/>
    <property type="match status" value="1"/>
</dbReference>
<protein>
    <recommendedName>
        <fullName evidence="2">Probable branched-chain-amino-acid aminotransferase</fullName>
    </recommendedName>
</protein>
<dbReference type="Pfam" id="PF01063">
    <property type="entry name" value="Aminotran_4"/>
    <property type="match status" value="1"/>
</dbReference>
<sequence>MIWLNGTLLEPGDAHISVDERGFLLGDGVFETMRFEAGTIRRWERHLARLKEGVTTLGLSLDTTLDVPAIAAELTRRNALESALIRLTVTRGPGGRGLDASACEPTILVTASPLVVPEEGPRLVTLNAPRRAPLTLAAHFKMIGYGDNILARRLARERGGDMAVMLSPEGRVACADSANLFWVTGRTVYTPSLDTGALNGTTRAAILDGFAARGLHVEQDHFRLESLASAEAIIVTNAVLGARPAISLDANPLKTDNELVRLVCDIERGAH</sequence>
<evidence type="ECO:0000256" key="2">
    <source>
        <dbReference type="ARBA" id="ARBA00014472"/>
    </source>
</evidence>
<dbReference type="SUPFAM" id="SSF56752">
    <property type="entry name" value="D-aminoacid aminotransferase-like PLP-dependent enzymes"/>
    <property type="match status" value="1"/>
</dbReference>
<dbReference type="InterPro" id="IPR050571">
    <property type="entry name" value="Class-IV_PLP-Dep_Aminotrnsfr"/>
</dbReference>
<dbReference type="EMBL" id="JBHSGQ010000002">
    <property type="protein sequence ID" value="MFC4724508.1"/>
    <property type="molecule type" value="Genomic_DNA"/>
</dbReference>
<dbReference type="InterPro" id="IPR001544">
    <property type="entry name" value="Aminotrans_IV"/>
</dbReference>
<reference evidence="4" key="1">
    <citation type="journal article" date="2019" name="Int. J. Syst. Evol. Microbiol.">
        <title>The Global Catalogue of Microorganisms (GCM) 10K type strain sequencing project: providing services to taxonomists for standard genome sequencing and annotation.</title>
        <authorList>
            <consortium name="The Broad Institute Genomics Platform"/>
            <consortium name="The Broad Institute Genome Sequencing Center for Infectious Disease"/>
            <person name="Wu L."/>
            <person name="Ma J."/>
        </authorList>
    </citation>
    <scope>NUCLEOTIDE SEQUENCE [LARGE SCALE GENOMIC DNA]</scope>
    <source>
        <strain evidence="4">CCUG 62981</strain>
    </source>
</reference>
<dbReference type="InterPro" id="IPR036038">
    <property type="entry name" value="Aminotransferase-like"/>
</dbReference>
<evidence type="ECO:0000313" key="3">
    <source>
        <dbReference type="EMBL" id="MFC4724508.1"/>
    </source>
</evidence>
<dbReference type="GO" id="GO:0008483">
    <property type="term" value="F:transaminase activity"/>
    <property type="evidence" value="ECO:0007669"/>
    <property type="project" value="UniProtKB-KW"/>
</dbReference>
<keyword evidence="3" id="KW-0808">Transferase</keyword>
<dbReference type="InterPro" id="IPR043131">
    <property type="entry name" value="BCAT-like_N"/>
</dbReference>
<dbReference type="RefSeq" id="WP_371393640.1">
    <property type="nucleotide sequence ID" value="NZ_CP163421.1"/>
</dbReference>
<evidence type="ECO:0000313" key="4">
    <source>
        <dbReference type="Proteomes" id="UP001596024"/>
    </source>
</evidence>
<dbReference type="Gene3D" id="3.30.470.10">
    <property type="match status" value="1"/>
</dbReference>
<accession>A0ABV9NBU6</accession>
<organism evidence="3 4">
    <name type="scientific">Glycocaulis abyssi</name>
    <dbReference type="NCBI Taxonomy" id="1433403"/>
    <lineage>
        <taxon>Bacteria</taxon>
        <taxon>Pseudomonadati</taxon>
        <taxon>Pseudomonadota</taxon>
        <taxon>Alphaproteobacteria</taxon>
        <taxon>Maricaulales</taxon>
        <taxon>Maricaulaceae</taxon>
        <taxon>Glycocaulis</taxon>
    </lineage>
</organism>
<dbReference type="PANTHER" id="PTHR42743">
    <property type="entry name" value="AMINO-ACID AMINOTRANSFERASE"/>
    <property type="match status" value="1"/>
</dbReference>
<comment type="caution">
    <text evidence="3">The sequence shown here is derived from an EMBL/GenBank/DDBJ whole genome shotgun (WGS) entry which is preliminary data.</text>
</comment>
<dbReference type="Proteomes" id="UP001596024">
    <property type="component" value="Unassembled WGS sequence"/>
</dbReference>
<keyword evidence="4" id="KW-1185">Reference proteome</keyword>
<name>A0ABV9NBU6_9PROT</name>